<dbReference type="OrthoDB" id="6358394at2759"/>
<gene>
    <name evidence="3" type="ORF">CALMAC_LOCUS18849</name>
</gene>
<evidence type="ECO:0000313" key="4">
    <source>
        <dbReference type="Proteomes" id="UP000410492"/>
    </source>
</evidence>
<dbReference type="EMBL" id="CAACVG010013176">
    <property type="protein sequence ID" value="VEN61444.1"/>
    <property type="molecule type" value="Genomic_DNA"/>
</dbReference>
<feature type="compositionally biased region" description="Basic and acidic residues" evidence="2">
    <location>
        <begin position="156"/>
        <end position="167"/>
    </location>
</feature>
<protein>
    <recommendedName>
        <fullName evidence="5">Immediate early response 5 protein</fullName>
    </recommendedName>
</protein>
<evidence type="ECO:0000256" key="1">
    <source>
        <dbReference type="ARBA" id="ARBA00006186"/>
    </source>
</evidence>
<dbReference type="InterPro" id="IPR008653">
    <property type="entry name" value="IER"/>
</dbReference>
<feature type="compositionally biased region" description="Basic and acidic residues" evidence="2">
    <location>
        <begin position="66"/>
        <end position="80"/>
    </location>
</feature>
<dbReference type="AlphaFoldDB" id="A0A653DN54"/>
<comment type="similarity">
    <text evidence="1">Belongs to the IER family.</text>
</comment>
<sequence length="245" mass="27429">MASEAQKIIGLSLTKIAQGRMHRSGVNLHKSLLVATVLQKARYIFMEEAYSMVHYQLPTPVQAKPVPREDLTDTSTKEADPETTEEASADPPDTCEQCTENQNKKRHSPHNTPELTYLDLDCSKVLKDQNKSLKRRRTVVDRESEEAVQSILPKRNKVEKDNDKQDNDNENSAHPTNTSSQQAKKKAGSEGSPTMEIDRITSLVSIFSLNVGEEKLRAMSTPDLCSTQAKDTQELQSRTFLAMTV</sequence>
<dbReference type="Proteomes" id="UP000410492">
    <property type="component" value="Unassembled WGS sequence"/>
</dbReference>
<proteinExistence type="inferred from homology"/>
<feature type="region of interest" description="Disordered" evidence="2">
    <location>
        <begin position="63"/>
        <end position="115"/>
    </location>
</feature>
<organism evidence="3 4">
    <name type="scientific">Callosobruchus maculatus</name>
    <name type="common">Southern cowpea weevil</name>
    <name type="synonym">Pulse bruchid</name>
    <dbReference type="NCBI Taxonomy" id="64391"/>
    <lineage>
        <taxon>Eukaryota</taxon>
        <taxon>Metazoa</taxon>
        <taxon>Ecdysozoa</taxon>
        <taxon>Arthropoda</taxon>
        <taxon>Hexapoda</taxon>
        <taxon>Insecta</taxon>
        <taxon>Pterygota</taxon>
        <taxon>Neoptera</taxon>
        <taxon>Endopterygota</taxon>
        <taxon>Coleoptera</taxon>
        <taxon>Polyphaga</taxon>
        <taxon>Cucujiformia</taxon>
        <taxon>Chrysomeloidea</taxon>
        <taxon>Chrysomelidae</taxon>
        <taxon>Bruchinae</taxon>
        <taxon>Bruchini</taxon>
        <taxon>Callosobruchus</taxon>
    </lineage>
</organism>
<reference evidence="3 4" key="1">
    <citation type="submission" date="2019-01" db="EMBL/GenBank/DDBJ databases">
        <authorList>
            <person name="Sayadi A."/>
        </authorList>
    </citation>
    <scope>NUCLEOTIDE SEQUENCE [LARGE SCALE GENOMIC DNA]</scope>
</reference>
<dbReference type="PANTHER" id="PTHR15895">
    <property type="entry name" value="IMMEDIATE EARLY RESPONSE GENE"/>
    <property type="match status" value="1"/>
</dbReference>
<dbReference type="Pfam" id="PF05760">
    <property type="entry name" value="IER"/>
    <property type="match status" value="1"/>
</dbReference>
<evidence type="ECO:0000313" key="3">
    <source>
        <dbReference type="EMBL" id="VEN61444.1"/>
    </source>
</evidence>
<feature type="compositionally biased region" description="Polar residues" evidence="2">
    <location>
        <begin position="172"/>
        <end position="182"/>
    </location>
</feature>
<feature type="region of interest" description="Disordered" evidence="2">
    <location>
        <begin position="131"/>
        <end position="196"/>
    </location>
</feature>
<evidence type="ECO:0008006" key="5">
    <source>
        <dbReference type="Google" id="ProtNLM"/>
    </source>
</evidence>
<keyword evidence="4" id="KW-1185">Reference proteome</keyword>
<evidence type="ECO:0000256" key="2">
    <source>
        <dbReference type="SAM" id="MobiDB-lite"/>
    </source>
</evidence>
<accession>A0A653DN54</accession>
<name>A0A653DN54_CALMS</name>